<feature type="transmembrane region" description="Helical" evidence="8">
    <location>
        <begin position="329"/>
        <end position="352"/>
    </location>
</feature>
<feature type="transmembrane region" description="Helical" evidence="8">
    <location>
        <begin position="364"/>
        <end position="383"/>
    </location>
</feature>
<evidence type="ECO:0000256" key="5">
    <source>
        <dbReference type="ARBA" id="ARBA00022692"/>
    </source>
</evidence>
<keyword evidence="6 8" id="KW-1133">Transmembrane helix</keyword>
<keyword evidence="5 8" id="KW-0812">Transmembrane</keyword>
<dbReference type="Pfam" id="PF03606">
    <property type="entry name" value="DcuC"/>
    <property type="match status" value="1"/>
</dbReference>
<comment type="caution">
    <text evidence="9">The sequence shown here is derived from an EMBL/GenBank/DDBJ whole genome shotgun (WGS) entry which is preliminary data.</text>
</comment>
<dbReference type="Proteomes" id="UP000036756">
    <property type="component" value="Unassembled WGS sequence"/>
</dbReference>
<dbReference type="EMBL" id="LFVU01000028">
    <property type="protein sequence ID" value="KMT21050.1"/>
    <property type="molecule type" value="Genomic_DNA"/>
</dbReference>
<evidence type="ECO:0000313" key="9">
    <source>
        <dbReference type="EMBL" id="KMT21050.1"/>
    </source>
</evidence>
<feature type="transmembrane region" description="Helical" evidence="8">
    <location>
        <begin position="452"/>
        <end position="470"/>
    </location>
</feature>
<dbReference type="NCBIfam" id="TIGR00771">
    <property type="entry name" value="DcuC"/>
    <property type="match status" value="1"/>
</dbReference>
<feature type="transmembrane region" description="Helical" evidence="8">
    <location>
        <begin position="259"/>
        <end position="278"/>
    </location>
</feature>
<evidence type="ECO:0000256" key="3">
    <source>
        <dbReference type="ARBA" id="ARBA00022448"/>
    </source>
</evidence>
<feature type="transmembrane region" description="Helical" evidence="8">
    <location>
        <begin position="6"/>
        <end position="22"/>
    </location>
</feature>
<comment type="similarity">
    <text evidence="2">Belongs to the DcuC/DcuD transporter (TC 2.A.61) family.</text>
</comment>
<keyword evidence="4" id="KW-1003">Cell membrane</keyword>
<evidence type="ECO:0000313" key="10">
    <source>
        <dbReference type="Proteomes" id="UP000036756"/>
    </source>
</evidence>
<feature type="transmembrane region" description="Helical" evidence="8">
    <location>
        <begin position="29"/>
        <end position="47"/>
    </location>
</feature>
<keyword evidence="3" id="KW-0813">Transport</keyword>
<dbReference type="PATRIC" id="fig|1121307.3.peg.649"/>
<keyword evidence="7 8" id="KW-0472">Membrane</keyword>
<feature type="transmembrane region" description="Helical" evidence="8">
    <location>
        <begin position="422"/>
        <end position="440"/>
    </location>
</feature>
<feature type="transmembrane region" description="Helical" evidence="8">
    <location>
        <begin position="284"/>
        <end position="308"/>
    </location>
</feature>
<reference evidence="9 10" key="1">
    <citation type="submission" date="2015-06" db="EMBL/GenBank/DDBJ databases">
        <title>Draft genome sequence of the purine-degrading Clostridium cylindrosporum HC-1 (DSM 605).</title>
        <authorList>
            <person name="Poehlein A."/>
            <person name="Schiel-Bengelsdorf B."/>
            <person name="Bengelsdorf F."/>
            <person name="Daniel R."/>
            <person name="Duerre P."/>
        </authorList>
    </citation>
    <scope>NUCLEOTIDE SEQUENCE [LARGE SCALE GENOMIC DNA]</scope>
    <source>
        <strain evidence="9 10">DSM 605</strain>
    </source>
</reference>
<feature type="transmembrane region" description="Helical" evidence="8">
    <location>
        <begin position="118"/>
        <end position="149"/>
    </location>
</feature>
<evidence type="ECO:0000256" key="1">
    <source>
        <dbReference type="ARBA" id="ARBA00004651"/>
    </source>
</evidence>
<dbReference type="InterPro" id="IPR018385">
    <property type="entry name" value="C4_dicarb_anaerob_car-like"/>
</dbReference>
<dbReference type="PANTHER" id="PTHR42002:SF2">
    <property type="entry name" value="ANAEROBIC C4-DICARBOXYLATE TRANSPORTER DCUC-RELATED"/>
    <property type="match status" value="1"/>
</dbReference>
<evidence type="ECO:0000256" key="7">
    <source>
        <dbReference type="ARBA" id="ARBA00023136"/>
    </source>
</evidence>
<feature type="transmembrane region" description="Helical" evidence="8">
    <location>
        <begin position="67"/>
        <end position="89"/>
    </location>
</feature>
<dbReference type="STRING" id="1121307.CLCY_1c02840"/>
<keyword evidence="10" id="KW-1185">Reference proteome</keyword>
<sequence length="471" mass="49785">MNIFTLSIITIVAIALVVYMLIKKMDIKITLLGVGLGLMYLALLMGQKIAFKGFTSTGSATLDPISIIPMQFVSTLSEAGLIILILGGYTAYMNKIGANDVTVNVLTKPLGKVKSPYMLVPVVFLLGNLLSLVIPSASNLAIILLATLYPVLRKAGMTTLTAAGVIATTATIIPTPLGGDNIAVVAELVKSPQFANLTVVDYVFRYHAIVSIPSLLVMAAAHYFWQKRMDKKDIASGLVDTISQTGEIKEVKGGSLYKIVYAILPILPIFILLIAYALDIAGIAAIGVDVGLASFLSFIIAIICELIRTKKAKVVLQDTEEFFNGMGRAISVVALLVSASIFVTGLKSIGLISGLQAIMKSTETVGFVLPLILVVFTAIIVILSGSGTALFYAMVPLMLPLAQAAAINPIAVTIPMGLAGNLLRACSPVAAAVLIIAGTTKQSPLNIVKRTLVPSIIALVFMFVLSMIIYL</sequence>
<feature type="transmembrane region" description="Helical" evidence="8">
    <location>
        <begin position="390"/>
        <end position="410"/>
    </location>
</feature>
<protein>
    <submittedName>
        <fullName evidence="9">Putative anaerobic C4-dicarboxylate transporter DcuC</fullName>
    </submittedName>
</protein>
<accession>A0A0J8D4G1</accession>
<dbReference type="AlphaFoldDB" id="A0A0J8D4G1"/>
<organism evidence="9 10">
    <name type="scientific">Clostridium cylindrosporum DSM 605</name>
    <dbReference type="NCBI Taxonomy" id="1121307"/>
    <lineage>
        <taxon>Bacteria</taxon>
        <taxon>Bacillati</taxon>
        <taxon>Bacillota</taxon>
        <taxon>Clostridia</taxon>
        <taxon>Eubacteriales</taxon>
        <taxon>Clostridiaceae</taxon>
        <taxon>Clostridium</taxon>
    </lineage>
</organism>
<dbReference type="GO" id="GO:0005886">
    <property type="term" value="C:plasma membrane"/>
    <property type="evidence" value="ECO:0007669"/>
    <property type="project" value="UniProtKB-SubCell"/>
</dbReference>
<evidence type="ECO:0000256" key="6">
    <source>
        <dbReference type="ARBA" id="ARBA00022989"/>
    </source>
</evidence>
<evidence type="ECO:0000256" key="4">
    <source>
        <dbReference type="ARBA" id="ARBA00022475"/>
    </source>
</evidence>
<proteinExistence type="inferred from homology"/>
<feature type="transmembrane region" description="Helical" evidence="8">
    <location>
        <begin position="204"/>
        <end position="225"/>
    </location>
</feature>
<gene>
    <name evidence="9" type="primary">dcuC</name>
    <name evidence="9" type="ORF">CLCY_1c02840</name>
</gene>
<dbReference type="RefSeq" id="WP_082141817.1">
    <property type="nucleotide sequence ID" value="NZ_LFVU01000028.1"/>
</dbReference>
<dbReference type="GO" id="GO:0015556">
    <property type="term" value="F:C4-dicarboxylate transmembrane transporter activity"/>
    <property type="evidence" value="ECO:0007669"/>
    <property type="project" value="InterPro"/>
</dbReference>
<dbReference type="InterPro" id="IPR004669">
    <property type="entry name" value="C4_dicarb_anaerob_car"/>
</dbReference>
<evidence type="ECO:0000256" key="8">
    <source>
        <dbReference type="SAM" id="Phobius"/>
    </source>
</evidence>
<comment type="subcellular location">
    <subcellularLocation>
        <location evidence="1">Cell membrane</location>
        <topology evidence="1">Multi-pass membrane protein</topology>
    </subcellularLocation>
</comment>
<dbReference type="NCBIfam" id="NF037994">
    <property type="entry name" value="DcuC_1"/>
    <property type="match status" value="1"/>
</dbReference>
<dbReference type="OrthoDB" id="1674075at2"/>
<evidence type="ECO:0000256" key="2">
    <source>
        <dbReference type="ARBA" id="ARBA00005275"/>
    </source>
</evidence>
<dbReference type="PANTHER" id="PTHR42002">
    <property type="entry name" value="ANAEROBIC C4-DICARBOXYLATE TRANSPORTER DCUC-RELATED"/>
    <property type="match status" value="1"/>
</dbReference>
<name>A0A0J8D4G1_CLOCY</name>